<accession>E2C2Z1</accession>
<evidence type="ECO:0000256" key="2">
    <source>
        <dbReference type="SAM" id="MobiDB-lite"/>
    </source>
</evidence>
<dbReference type="STRING" id="610380.E2C2Z1"/>
<keyword evidence="4" id="KW-1185">Reference proteome</keyword>
<reference evidence="3 4" key="1">
    <citation type="journal article" date="2010" name="Science">
        <title>Genomic comparison of the ants Camponotus floridanus and Harpegnathos saltator.</title>
        <authorList>
            <person name="Bonasio R."/>
            <person name="Zhang G."/>
            <person name="Ye C."/>
            <person name="Mutti N.S."/>
            <person name="Fang X."/>
            <person name="Qin N."/>
            <person name="Donahue G."/>
            <person name="Yang P."/>
            <person name="Li Q."/>
            <person name="Li C."/>
            <person name="Zhang P."/>
            <person name="Huang Z."/>
            <person name="Berger S.L."/>
            <person name="Reinberg D."/>
            <person name="Wang J."/>
            <person name="Liebig J."/>
        </authorList>
    </citation>
    <scope>NUCLEOTIDE SEQUENCE [LARGE SCALE GENOMIC DNA]</scope>
    <source>
        <strain evidence="3 4">R22 G/1</strain>
    </source>
</reference>
<dbReference type="OrthoDB" id="7699235at2759"/>
<evidence type="ECO:0000313" key="4">
    <source>
        <dbReference type="Proteomes" id="UP000008237"/>
    </source>
</evidence>
<feature type="region of interest" description="Disordered" evidence="2">
    <location>
        <begin position="575"/>
        <end position="604"/>
    </location>
</feature>
<evidence type="ECO:0000313" key="3">
    <source>
        <dbReference type="EMBL" id="EFN77695.1"/>
    </source>
</evidence>
<feature type="compositionally biased region" description="Acidic residues" evidence="2">
    <location>
        <begin position="416"/>
        <end position="427"/>
    </location>
</feature>
<feature type="region of interest" description="Disordered" evidence="2">
    <location>
        <begin position="1"/>
        <end position="33"/>
    </location>
</feature>
<dbReference type="Proteomes" id="UP000008237">
    <property type="component" value="Unassembled WGS sequence"/>
</dbReference>
<proteinExistence type="predicted"/>
<name>E2C2Z1_HARSA</name>
<feature type="coiled-coil region" evidence="1">
    <location>
        <begin position="820"/>
        <end position="847"/>
    </location>
</feature>
<dbReference type="InParanoid" id="E2C2Z1"/>
<feature type="coiled-coil region" evidence="1">
    <location>
        <begin position="873"/>
        <end position="945"/>
    </location>
</feature>
<feature type="region of interest" description="Disordered" evidence="2">
    <location>
        <begin position="387"/>
        <end position="549"/>
    </location>
</feature>
<dbReference type="AlphaFoldDB" id="E2C2Z1"/>
<feature type="region of interest" description="Disordered" evidence="2">
    <location>
        <begin position="62"/>
        <end position="87"/>
    </location>
</feature>
<evidence type="ECO:0000256" key="1">
    <source>
        <dbReference type="SAM" id="Coils"/>
    </source>
</evidence>
<gene>
    <name evidence="3" type="ORF">EAI_08985</name>
</gene>
<protein>
    <submittedName>
        <fullName evidence="3">Uncharacterized protein</fullName>
    </submittedName>
</protein>
<dbReference type="EMBL" id="GL452255">
    <property type="protein sequence ID" value="EFN77695.1"/>
    <property type="molecule type" value="Genomic_DNA"/>
</dbReference>
<feature type="compositionally biased region" description="Basic and acidic residues" evidence="2">
    <location>
        <begin position="519"/>
        <end position="537"/>
    </location>
</feature>
<feature type="compositionally biased region" description="Basic and acidic residues" evidence="2">
    <location>
        <begin position="406"/>
        <end position="415"/>
    </location>
</feature>
<sequence length="1204" mass="132989">MSTRLKRGIVDPGPDARNNQEHYRGAQGASSISSLQDMNSKLAPHYGTAEALDTQMLTHANQNQRSASHAYGSVPKRQFSPIQPTESYQNSPLASYFNLLNNPNTYKAATGVEKPADTSKSVASHSLEKLEDAYLPSYNAFHPHKSIELSGFSDFEYPSYSGISKIISQGLHNGAPTAAVQIPGDYPLPKATEYAHIYAASVLPTVSSATPLFQSSNKVKQTSEQKDKATVDANGKKVPIIQLQSAPGLSGVFPVFGSQPFLLNADYPIESDFGFNFGDMPKANVALQSKNASPFLSPLSSFQGQVVPIQTASSTPQFPQYKGASIEVYHVPNNVPKVQGSYESLYSQPQLHFGKEHAGQAVNPQPNVVPSSISSEDILDDAEIINKKNPEPHPVQPEDEEEEEGVKDMRYQNSEKEDESSAEEDDVEHVSGKYFKEPSTTESDFKPSINFPFKEYDETFRKHASQTDDEDSEDKPYSGNKNSSSGDDAEEEDSSSEYHVESPQLYRPYEVEDKEEEESQKYEKREEADEDSYEVKPKQSKSYGADFEREFEESYREELPKEEYVHVKEVPEIDSYNNPIPFKRQNDARGDVNVKQAEESKIQESRVFRKNRKIPKTVSRDNAAYGSDVSAKKASKVIYEEFYGQKYPKTGKYSKRAKTEPAVEKYLPAKKSTAHKEDSYLRAVKYYKFKSPKTDGLTSPKNKYPHLYSSASNWSPKIYLQIVLLSALASVVELKRSEPKKQKRGVAFFGSPGYDFFGIVPAFGPSSWGPTGLATSAWNPPSTPDVALTQVQVQATHNVALQALKDPAPGTPTIAYPPEVLRAIQQAKEANNNVAVAQHKVAEVKHATLIQQKIALAKEASAREAAARSQEISQQTENDARDSARQLVALQQRLATLKDAVAAAQRVAAAREAAAAAAIQRNAAETAAELQKQDVDKQINQSEQEAKIVVTCLLTKITFAGFTEKSDSGWHGVSNYGVTSYGSGNDINAHQGLSYGSFPSYGSDGEFYVGHGIHAGNVQQTFAQSVPISQHVEVTKPLVVPVVKNIGEILQATLRMQMSKFCRLFNRLTNLPKINVSLDINPWQNKKSELNYPLRGNDTGVPVVQPVAIPVPHPVAVAVPQPYPVHVPIAQPVAVPVVKTIAIPVEKKVPYPVEKIIPVPVEKDVPITVEKHIPVPVEKPYPIHIPVYKHVFHRKTKNHHGWIH</sequence>
<feature type="compositionally biased region" description="Basic and acidic residues" evidence="2">
    <location>
        <begin position="584"/>
        <end position="604"/>
    </location>
</feature>
<keyword evidence="1" id="KW-0175">Coiled coil</keyword>
<organism evidence="4">
    <name type="scientific">Harpegnathos saltator</name>
    <name type="common">Jerdon's jumping ant</name>
    <dbReference type="NCBI Taxonomy" id="610380"/>
    <lineage>
        <taxon>Eukaryota</taxon>
        <taxon>Metazoa</taxon>
        <taxon>Ecdysozoa</taxon>
        <taxon>Arthropoda</taxon>
        <taxon>Hexapoda</taxon>
        <taxon>Insecta</taxon>
        <taxon>Pterygota</taxon>
        <taxon>Neoptera</taxon>
        <taxon>Endopterygota</taxon>
        <taxon>Hymenoptera</taxon>
        <taxon>Apocrita</taxon>
        <taxon>Aculeata</taxon>
        <taxon>Formicoidea</taxon>
        <taxon>Formicidae</taxon>
        <taxon>Ponerinae</taxon>
        <taxon>Ponerini</taxon>
        <taxon>Harpegnathos</taxon>
    </lineage>
</organism>